<feature type="domain" description="Phosphomannose isomerase type I catalytic" evidence="15">
    <location>
        <begin position="1"/>
        <end position="137"/>
    </location>
</feature>
<feature type="binding site" evidence="13">
    <location>
        <position position="93"/>
    </location>
    <ligand>
        <name>Zn(2+)</name>
        <dbReference type="ChEBI" id="CHEBI:29105"/>
    </ligand>
</feature>
<name>A0A4P9Y8J8_9FUNG</name>
<dbReference type="CDD" id="cd07011">
    <property type="entry name" value="cupin_PMI_type_I_N"/>
    <property type="match status" value="1"/>
</dbReference>
<dbReference type="EC" id="5.3.1.8" evidence="5"/>
<organism evidence="17 18">
    <name type="scientific">Piptocephalis cylindrospora</name>
    <dbReference type="NCBI Taxonomy" id="1907219"/>
    <lineage>
        <taxon>Eukaryota</taxon>
        <taxon>Fungi</taxon>
        <taxon>Fungi incertae sedis</taxon>
        <taxon>Zoopagomycota</taxon>
        <taxon>Zoopagomycotina</taxon>
        <taxon>Zoopagomycetes</taxon>
        <taxon>Zoopagales</taxon>
        <taxon>Piptocephalidaceae</taxon>
        <taxon>Piptocephalis</taxon>
    </lineage>
</organism>
<dbReference type="OrthoDB" id="6605218at2759"/>
<evidence type="ECO:0000256" key="3">
    <source>
        <dbReference type="ARBA" id="ARBA00004666"/>
    </source>
</evidence>
<sequence>YAWGKGIDTSLVAYYAKATSALQEDDDKPYAELWMGTHPSGPAVPLTDTGDLMGPGLTELLEQNPSLLGKNVKGPQLPFLLKVLSVSTALSIQAHPDRSLAPRLHTDDPSHYPDANHKPEMTIALTPFRALCGFRPLVEVVDAAKKYSELAQILGPEHLRSLEEASVSQDAEVTRPALQAAFSRVMRADPAQVADLLEVLIERLAAQSESSNLDRLLLLLAEQYPGDIGSFAAIFLNDIVLMPGDALFLAANEPHAYIAGDCIECMAASDNVVRAGLTPKFRDVDTLVSMLSYRTESPSTHMLRSTPFRDVPHTKLYEAPAPECRVLITSVSDTSTVSVPPLSTPSVAICT</sequence>
<evidence type="ECO:0000256" key="7">
    <source>
        <dbReference type="ARBA" id="ARBA00022723"/>
    </source>
</evidence>
<evidence type="ECO:0000256" key="6">
    <source>
        <dbReference type="ARBA" id="ARBA00018236"/>
    </source>
</evidence>
<keyword evidence="7 13" id="KW-0479">Metal-binding</keyword>
<proteinExistence type="inferred from homology"/>
<dbReference type="NCBIfam" id="TIGR00218">
    <property type="entry name" value="manA"/>
    <property type="match status" value="1"/>
</dbReference>
<feature type="binding site" evidence="13">
    <location>
        <position position="95"/>
    </location>
    <ligand>
        <name>Zn(2+)</name>
        <dbReference type="ChEBI" id="CHEBI:29105"/>
    </ligand>
</feature>
<dbReference type="GO" id="GO:0005975">
    <property type="term" value="P:carbohydrate metabolic process"/>
    <property type="evidence" value="ECO:0007669"/>
    <property type="project" value="InterPro"/>
</dbReference>
<dbReference type="InterPro" id="IPR014710">
    <property type="entry name" value="RmlC-like_jellyroll"/>
</dbReference>
<reference evidence="18" key="1">
    <citation type="journal article" date="2018" name="Nat. Microbiol.">
        <title>Leveraging single-cell genomics to expand the fungal tree of life.</title>
        <authorList>
            <person name="Ahrendt S.R."/>
            <person name="Quandt C.A."/>
            <person name="Ciobanu D."/>
            <person name="Clum A."/>
            <person name="Salamov A."/>
            <person name="Andreopoulos B."/>
            <person name="Cheng J.F."/>
            <person name="Woyke T."/>
            <person name="Pelin A."/>
            <person name="Henrissat B."/>
            <person name="Reynolds N.K."/>
            <person name="Benny G.L."/>
            <person name="Smith M.E."/>
            <person name="James T.Y."/>
            <person name="Grigoriev I.V."/>
        </authorList>
    </citation>
    <scope>NUCLEOTIDE SEQUENCE [LARGE SCALE GENOMIC DNA]</scope>
</reference>
<dbReference type="GO" id="GO:0008270">
    <property type="term" value="F:zinc ion binding"/>
    <property type="evidence" value="ECO:0007669"/>
    <property type="project" value="InterPro"/>
</dbReference>
<dbReference type="GO" id="GO:0004476">
    <property type="term" value="F:mannose-6-phosphate isomerase activity"/>
    <property type="evidence" value="ECO:0007669"/>
    <property type="project" value="UniProtKB-EC"/>
</dbReference>
<evidence type="ECO:0000259" key="16">
    <source>
        <dbReference type="Pfam" id="PF20512"/>
    </source>
</evidence>
<evidence type="ECO:0000313" key="18">
    <source>
        <dbReference type="Proteomes" id="UP000267251"/>
    </source>
</evidence>
<keyword evidence="8 13" id="KW-0862">Zinc</keyword>
<evidence type="ECO:0000256" key="4">
    <source>
        <dbReference type="ARBA" id="ARBA00010772"/>
    </source>
</evidence>
<evidence type="ECO:0000256" key="9">
    <source>
        <dbReference type="ARBA" id="ARBA00023235"/>
    </source>
</evidence>
<comment type="pathway">
    <text evidence="3 14">Nucleotide-sugar biosynthesis; GDP-alpha-D-mannose biosynthesis; alpha-D-mannose 1-phosphate from D-fructose 6-phosphate: step 1/2.</text>
</comment>
<evidence type="ECO:0000256" key="8">
    <source>
        <dbReference type="ARBA" id="ARBA00022833"/>
    </source>
</evidence>
<feature type="active site" evidence="12">
    <location>
        <position position="274"/>
    </location>
</feature>
<dbReference type="AlphaFoldDB" id="A0A4P9Y8J8"/>
<dbReference type="Gene3D" id="2.60.120.10">
    <property type="entry name" value="Jelly Rolls"/>
    <property type="match status" value="2"/>
</dbReference>
<evidence type="ECO:0000259" key="15">
    <source>
        <dbReference type="Pfam" id="PF20511"/>
    </source>
</evidence>
<comment type="function">
    <text evidence="2">Involved in the synthesis of the GDP-mannose and dolichol-phosphate-mannose required for a number of critical mannosyl transfer reactions.</text>
</comment>
<dbReference type="PANTHER" id="PTHR10309:SF0">
    <property type="entry name" value="MANNOSE-6-PHOSPHATE ISOMERASE"/>
    <property type="match status" value="1"/>
</dbReference>
<evidence type="ECO:0000256" key="14">
    <source>
        <dbReference type="RuleBase" id="RU004248"/>
    </source>
</evidence>
<evidence type="ECO:0000256" key="2">
    <source>
        <dbReference type="ARBA" id="ARBA00002564"/>
    </source>
</evidence>
<evidence type="ECO:0000256" key="11">
    <source>
        <dbReference type="ARBA" id="ARBA00030762"/>
    </source>
</evidence>
<evidence type="ECO:0000256" key="10">
    <source>
        <dbReference type="ARBA" id="ARBA00029741"/>
    </source>
</evidence>
<feature type="domain" description="Phosphomannose isomerase type I helical insertion" evidence="16">
    <location>
        <begin position="153"/>
        <end position="236"/>
    </location>
</feature>
<dbReference type="GO" id="GO:0009298">
    <property type="term" value="P:GDP-mannose biosynthetic process"/>
    <property type="evidence" value="ECO:0007669"/>
    <property type="project" value="UniProtKB-UniPathway"/>
</dbReference>
<comment type="cofactor">
    <cofactor evidence="13">
        <name>Zn(2+)</name>
        <dbReference type="ChEBI" id="CHEBI:29105"/>
    </cofactor>
    <text evidence="13">Binds 1 zinc ion per subunit.</text>
</comment>
<dbReference type="Gene3D" id="1.10.441.10">
    <property type="entry name" value="Phosphomannose Isomerase, domain 2"/>
    <property type="match status" value="1"/>
</dbReference>
<evidence type="ECO:0000256" key="1">
    <source>
        <dbReference type="ARBA" id="ARBA00000757"/>
    </source>
</evidence>
<dbReference type="InterPro" id="IPR001250">
    <property type="entry name" value="Man6P_Isoase-1"/>
</dbReference>
<protein>
    <recommendedName>
        <fullName evidence="6">Mannose-6-phosphate isomerase</fullName>
        <ecNumber evidence="5">5.3.1.8</ecNumber>
    </recommendedName>
    <alternativeName>
        <fullName evidence="10">Phosphohexomutase</fullName>
    </alternativeName>
    <alternativeName>
        <fullName evidence="11">Phosphomannose isomerase</fullName>
    </alternativeName>
</protein>
<gene>
    <name evidence="17" type="ORF">BJ684DRAFT_2427</name>
</gene>
<dbReference type="EMBL" id="KZ987734">
    <property type="protein sequence ID" value="RKP15413.1"/>
    <property type="molecule type" value="Genomic_DNA"/>
</dbReference>
<dbReference type="Pfam" id="PF20512">
    <property type="entry name" value="PMI_typeI_hel"/>
    <property type="match status" value="1"/>
</dbReference>
<keyword evidence="18" id="KW-1185">Reference proteome</keyword>
<dbReference type="GO" id="GO:0005829">
    <property type="term" value="C:cytosol"/>
    <property type="evidence" value="ECO:0007669"/>
    <property type="project" value="TreeGrafter"/>
</dbReference>
<comment type="catalytic activity">
    <reaction evidence="1">
        <text>D-mannose 6-phosphate = D-fructose 6-phosphate</text>
        <dbReference type="Rhea" id="RHEA:12356"/>
        <dbReference type="ChEBI" id="CHEBI:58735"/>
        <dbReference type="ChEBI" id="CHEBI:61527"/>
        <dbReference type="EC" id="5.3.1.8"/>
    </reaction>
</comment>
<feature type="non-terminal residue" evidence="17">
    <location>
        <position position="1"/>
    </location>
</feature>
<dbReference type="InterPro" id="IPR016305">
    <property type="entry name" value="Mannose-6-P_Isomerase"/>
</dbReference>
<dbReference type="InterPro" id="IPR018050">
    <property type="entry name" value="Pmannose_isomerase-type1_CS"/>
</dbReference>
<feature type="binding site" evidence="13">
    <location>
        <position position="120"/>
    </location>
    <ligand>
        <name>Zn(2+)</name>
        <dbReference type="ChEBI" id="CHEBI:29105"/>
    </ligand>
</feature>
<dbReference type="InterPro" id="IPR011051">
    <property type="entry name" value="RmlC_Cupin_sf"/>
</dbReference>
<dbReference type="InterPro" id="IPR046457">
    <property type="entry name" value="PMI_typeI_cat"/>
</dbReference>
<dbReference type="PROSITE" id="PS00965">
    <property type="entry name" value="PMI_I_1"/>
    <property type="match status" value="1"/>
</dbReference>
<evidence type="ECO:0000256" key="5">
    <source>
        <dbReference type="ARBA" id="ARBA00011956"/>
    </source>
</evidence>
<evidence type="ECO:0000256" key="12">
    <source>
        <dbReference type="PIRSR" id="PIRSR001480-1"/>
    </source>
</evidence>
<dbReference type="PANTHER" id="PTHR10309">
    <property type="entry name" value="MANNOSE-6-PHOSPHATE ISOMERASE"/>
    <property type="match status" value="1"/>
</dbReference>
<dbReference type="InterPro" id="IPR046458">
    <property type="entry name" value="PMI_typeI_hel"/>
</dbReference>
<keyword evidence="9 17" id="KW-0413">Isomerase</keyword>
<dbReference type="Proteomes" id="UP000267251">
    <property type="component" value="Unassembled WGS sequence"/>
</dbReference>
<dbReference type="PIRSF" id="PIRSF001480">
    <property type="entry name" value="Mannose-6-phosphate_isomerase"/>
    <property type="match status" value="1"/>
</dbReference>
<dbReference type="SUPFAM" id="SSF51182">
    <property type="entry name" value="RmlC-like cupins"/>
    <property type="match status" value="1"/>
</dbReference>
<dbReference type="Pfam" id="PF20511">
    <property type="entry name" value="PMI_typeI_cat"/>
    <property type="match status" value="1"/>
</dbReference>
<dbReference type="UniPathway" id="UPA00126">
    <property type="reaction ID" value="UER00423"/>
</dbReference>
<dbReference type="PROSITE" id="PS00966">
    <property type="entry name" value="PMI_I_2"/>
    <property type="match status" value="1"/>
</dbReference>
<feature type="non-terminal residue" evidence="17">
    <location>
        <position position="351"/>
    </location>
</feature>
<comment type="similarity">
    <text evidence="4">Belongs to the mannose-6-phosphate isomerase type 1 family.</text>
</comment>
<evidence type="ECO:0000313" key="17">
    <source>
        <dbReference type="EMBL" id="RKP15413.1"/>
    </source>
</evidence>
<feature type="binding site" evidence="13">
    <location>
        <position position="255"/>
    </location>
    <ligand>
        <name>Zn(2+)</name>
        <dbReference type="ChEBI" id="CHEBI:29105"/>
    </ligand>
</feature>
<evidence type="ECO:0000256" key="13">
    <source>
        <dbReference type="PIRSR" id="PIRSR001480-2"/>
    </source>
</evidence>
<dbReference type="PRINTS" id="PR00714">
    <property type="entry name" value="MAN6PISMRASE"/>
</dbReference>
<accession>A0A4P9Y8J8</accession>